<evidence type="ECO:0000256" key="19">
    <source>
        <dbReference type="SAM" id="Phobius"/>
    </source>
</evidence>
<feature type="transmembrane region" description="Helical" evidence="19">
    <location>
        <begin position="20"/>
        <end position="47"/>
    </location>
</feature>
<dbReference type="EMBL" id="JH611165">
    <property type="protein sequence ID" value="EJP73594.1"/>
    <property type="molecule type" value="Genomic_DNA"/>
</dbReference>
<feature type="transmembrane region" description="Helical" evidence="19">
    <location>
        <begin position="59"/>
        <end position="79"/>
    </location>
</feature>
<evidence type="ECO:0000256" key="8">
    <source>
        <dbReference type="ARBA" id="ARBA00022475"/>
    </source>
</evidence>
<keyword evidence="17" id="KW-1208">Phospholipid metabolism</keyword>
<protein>
    <recommendedName>
        <fullName evidence="7 18">Phosphatidate cytidylyltransferase</fullName>
        <ecNumber evidence="6 18">2.7.7.41</ecNumber>
    </recommendedName>
</protein>
<comment type="similarity">
    <text evidence="5 18">Belongs to the CDS family.</text>
</comment>
<dbReference type="PANTHER" id="PTHR46382">
    <property type="entry name" value="PHOSPHATIDATE CYTIDYLYLTRANSFERASE"/>
    <property type="match status" value="1"/>
</dbReference>
<dbReference type="GO" id="GO:0016024">
    <property type="term" value="P:CDP-diacylglycerol biosynthetic process"/>
    <property type="evidence" value="ECO:0007669"/>
    <property type="project" value="UniProtKB-UniPathway"/>
</dbReference>
<keyword evidence="9" id="KW-0444">Lipid biosynthesis</keyword>
<feature type="transmembrane region" description="Helical" evidence="19">
    <location>
        <begin position="253"/>
        <end position="274"/>
    </location>
</feature>
<name>J4KT01_9GAMM</name>
<evidence type="ECO:0000256" key="15">
    <source>
        <dbReference type="ARBA" id="ARBA00023136"/>
    </source>
</evidence>
<evidence type="ECO:0000256" key="9">
    <source>
        <dbReference type="ARBA" id="ARBA00022516"/>
    </source>
</evidence>
<keyword evidence="14" id="KW-0443">Lipid metabolism</keyword>
<evidence type="ECO:0000256" key="11">
    <source>
        <dbReference type="ARBA" id="ARBA00022692"/>
    </source>
</evidence>
<keyword evidence="11 18" id="KW-0812">Transmembrane</keyword>
<keyword evidence="10 18" id="KW-0808">Transferase</keyword>
<evidence type="ECO:0000256" key="18">
    <source>
        <dbReference type="RuleBase" id="RU003938"/>
    </source>
</evidence>
<evidence type="ECO:0000256" key="14">
    <source>
        <dbReference type="ARBA" id="ARBA00023098"/>
    </source>
</evidence>
<comment type="pathway">
    <text evidence="4">Lipid metabolism.</text>
</comment>
<feature type="transmembrane region" description="Helical" evidence="19">
    <location>
        <begin position="149"/>
        <end position="168"/>
    </location>
</feature>
<evidence type="ECO:0000256" key="1">
    <source>
        <dbReference type="ARBA" id="ARBA00001698"/>
    </source>
</evidence>
<evidence type="ECO:0000256" key="10">
    <source>
        <dbReference type="ARBA" id="ARBA00022679"/>
    </source>
</evidence>
<dbReference type="PROSITE" id="PS01315">
    <property type="entry name" value="CDS"/>
    <property type="match status" value="1"/>
</dbReference>
<comment type="pathway">
    <text evidence="3 18">Phospholipid metabolism; CDP-diacylglycerol biosynthesis; CDP-diacylglycerol from sn-glycerol 3-phosphate: step 3/3.</text>
</comment>
<dbReference type="GO" id="GO:0004605">
    <property type="term" value="F:phosphatidate cytidylyltransferase activity"/>
    <property type="evidence" value="ECO:0007669"/>
    <property type="project" value="UniProtKB-EC"/>
</dbReference>
<accession>J4KT01</accession>
<evidence type="ECO:0000256" key="16">
    <source>
        <dbReference type="ARBA" id="ARBA00023209"/>
    </source>
</evidence>
<evidence type="ECO:0000256" key="5">
    <source>
        <dbReference type="ARBA" id="ARBA00010185"/>
    </source>
</evidence>
<feature type="transmembrane region" description="Helical" evidence="19">
    <location>
        <begin position="213"/>
        <end position="232"/>
    </location>
</feature>
<keyword evidence="15 19" id="KW-0472">Membrane</keyword>
<dbReference type="EC" id="2.7.7.41" evidence="6 18"/>
<comment type="subcellular location">
    <subcellularLocation>
        <location evidence="2">Cell membrane</location>
        <topology evidence="2">Multi-pass membrane protein</topology>
    </subcellularLocation>
</comment>
<reference evidence="20 21" key="1">
    <citation type="journal article" date="2012" name="ISME J.">
        <title>Genomic insights to SAR86, an abundant and uncultivated marine bacterial lineage.</title>
        <authorList>
            <person name="Dupont C.L."/>
            <person name="Rusch D.B."/>
            <person name="Yooseph S."/>
            <person name="Lombardo M.J."/>
            <person name="Richter R.A."/>
            <person name="Valas R."/>
            <person name="Novotny M."/>
            <person name="Yee-Greenbaum J."/>
            <person name="Selengut J.D."/>
            <person name="Haft D.H."/>
            <person name="Halpern A.L."/>
            <person name="Lasken R.S."/>
            <person name="Nealson K."/>
            <person name="Friedman R."/>
            <person name="Venter J.C."/>
        </authorList>
    </citation>
    <scope>NUCLEOTIDE SEQUENCE [LARGE SCALE GENOMIC DNA]</scope>
</reference>
<evidence type="ECO:0000256" key="6">
    <source>
        <dbReference type="ARBA" id="ARBA00012487"/>
    </source>
</evidence>
<keyword evidence="16" id="KW-0594">Phospholipid biosynthesis</keyword>
<dbReference type="UniPathway" id="UPA00557">
    <property type="reaction ID" value="UER00614"/>
</dbReference>
<dbReference type="GO" id="GO:0005886">
    <property type="term" value="C:plasma membrane"/>
    <property type="evidence" value="ECO:0007669"/>
    <property type="project" value="UniProtKB-SubCell"/>
</dbReference>
<evidence type="ECO:0000256" key="12">
    <source>
        <dbReference type="ARBA" id="ARBA00022695"/>
    </source>
</evidence>
<evidence type="ECO:0000256" key="4">
    <source>
        <dbReference type="ARBA" id="ARBA00005189"/>
    </source>
</evidence>
<dbReference type="Proteomes" id="UP000010116">
    <property type="component" value="Unassembled WGS sequence"/>
</dbReference>
<evidence type="ECO:0000256" key="3">
    <source>
        <dbReference type="ARBA" id="ARBA00005119"/>
    </source>
</evidence>
<sequence>MDKDYKNNFLKRSFTASFLAIGIVTLFILDISAIIEILLIFLAIIAMREVAEINKSSCRGIKTSYIWLIVLSLFLFYFVNSNIVFGIYIHLSSLFWLIFSIFLFSNNFHKLKFISFQNSLLIQFLLTSFIISILFVLMLPQIFEFKNSIFILLLITVSALTDTFAYIGGSLIGKTPLLKEISPNKTLEGFFSGIMAALILGAVFVYLFDDMNFIYIFVIGSFFAIVGDYFFSYLKRKSDIKDTGSILPGHGGILDRIDSHIAAITIMIFLTFLLY</sequence>
<gene>
    <name evidence="20" type="primary">cdsA</name>
    <name evidence="20" type="ORF">NT02SARS_0230</name>
</gene>
<keyword evidence="8" id="KW-1003">Cell membrane</keyword>
<dbReference type="AlphaFoldDB" id="J4KT01"/>
<feature type="transmembrane region" description="Helical" evidence="19">
    <location>
        <begin position="120"/>
        <end position="143"/>
    </location>
</feature>
<dbReference type="PANTHER" id="PTHR46382:SF1">
    <property type="entry name" value="PHOSPHATIDATE CYTIDYLYLTRANSFERASE"/>
    <property type="match status" value="1"/>
</dbReference>
<organism evidence="20 21">
    <name type="scientific">SAR86 cluster bacterium SAR86B</name>
    <dbReference type="NCBI Taxonomy" id="1123867"/>
    <lineage>
        <taxon>Bacteria</taxon>
        <taxon>Pseudomonadati</taxon>
        <taxon>Pseudomonadota</taxon>
        <taxon>Gammaproteobacteria</taxon>
        <taxon>SAR86 cluster</taxon>
    </lineage>
</organism>
<evidence type="ECO:0000256" key="17">
    <source>
        <dbReference type="ARBA" id="ARBA00023264"/>
    </source>
</evidence>
<dbReference type="HOGENOM" id="CLU_037294_3_2_6"/>
<proteinExistence type="inferred from homology"/>
<evidence type="ECO:0000313" key="20">
    <source>
        <dbReference type="EMBL" id="EJP73594.1"/>
    </source>
</evidence>
<evidence type="ECO:0000256" key="13">
    <source>
        <dbReference type="ARBA" id="ARBA00022989"/>
    </source>
</evidence>
<keyword evidence="12 18" id="KW-0548">Nucleotidyltransferase</keyword>
<feature type="transmembrane region" description="Helical" evidence="19">
    <location>
        <begin position="189"/>
        <end position="207"/>
    </location>
</feature>
<dbReference type="Pfam" id="PF01148">
    <property type="entry name" value="CTP_transf_1"/>
    <property type="match status" value="1"/>
</dbReference>
<evidence type="ECO:0000313" key="21">
    <source>
        <dbReference type="Proteomes" id="UP000010116"/>
    </source>
</evidence>
<feature type="transmembrane region" description="Helical" evidence="19">
    <location>
        <begin position="85"/>
        <end position="108"/>
    </location>
</feature>
<evidence type="ECO:0000256" key="7">
    <source>
        <dbReference type="ARBA" id="ARBA00019373"/>
    </source>
</evidence>
<dbReference type="InterPro" id="IPR000374">
    <property type="entry name" value="PC_trans"/>
</dbReference>
<comment type="catalytic activity">
    <reaction evidence="1 18">
        <text>a 1,2-diacyl-sn-glycero-3-phosphate + CTP + H(+) = a CDP-1,2-diacyl-sn-glycerol + diphosphate</text>
        <dbReference type="Rhea" id="RHEA:16229"/>
        <dbReference type="ChEBI" id="CHEBI:15378"/>
        <dbReference type="ChEBI" id="CHEBI:33019"/>
        <dbReference type="ChEBI" id="CHEBI:37563"/>
        <dbReference type="ChEBI" id="CHEBI:58332"/>
        <dbReference type="ChEBI" id="CHEBI:58608"/>
        <dbReference type="EC" id="2.7.7.41"/>
    </reaction>
</comment>
<keyword evidence="13 19" id="KW-1133">Transmembrane helix</keyword>
<evidence type="ECO:0000256" key="2">
    <source>
        <dbReference type="ARBA" id="ARBA00004651"/>
    </source>
</evidence>